<proteinExistence type="predicted"/>
<organism evidence="1 2">
    <name type="scientific">Candidatus Roizmanbacteria bacterium RIFCSPLOWO2_01_FULL_35_13</name>
    <dbReference type="NCBI Taxonomy" id="1802055"/>
    <lineage>
        <taxon>Bacteria</taxon>
        <taxon>Candidatus Roizmaniibacteriota</taxon>
    </lineage>
</organism>
<dbReference type="EMBL" id="MGAF01000059">
    <property type="protein sequence ID" value="OGK39053.1"/>
    <property type="molecule type" value="Genomic_DNA"/>
</dbReference>
<dbReference type="Proteomes" id="UP000179270">
    <property type="component" value="Unassembled WGS sequence"/>
</dbReference>
<dbReference type="AlphaFoldDB" id="A0A1F7I6T8"/>
<evidence type="ECO:0000313" key="2">
    <source>
        <dbReference type="Proteomes" id="UP000179270"/>
    </source>
</evidence>
<evidence type="ECO:0000313" key="1">
    <source>
        <dbReference type="EMBL" id="OGK39053.1"/>
    </source>
</evidence>
<gene>
    <name evidence="1" type="ORF">A3A74_08255</name>
</gene>
<accession>A0A1F7I6T8</accession>
<sequence length="72" mass="8232">MVMANVKKNLLLQVYDNPTYKGRHIIIMKGKVYATKTGKAKTQLLNKLLKKYPKEIPTITYIPKVDSLILLS</sequence>
<protein>
    <recommendedName>
        <fullName evidence="3">DUF5678 domain-containing protein</fullName>
    </recommendedName>
</protein>
<evidence type="ECO:0008006" key="3">
    <source>
        <dbReference type="Google" id="ProtNLM"/>
    </source>
</evidence>
<reference evidence="1 2" key="1">
    <citation type="journal article" date="2016" name="Nat. Commun.">
        <title>Thousands of microbial genomes shed light on interconnected biogeochemical processes in an aquifer system.</title>
        <authorList>
            <person name="Anantharaman K."/>
            <person name="Brown C.T."/>
            <person name="Hug L.A."/>
            <person name="Sharon I."/>
            <person name="Castelle C.J."/>
            <person name="Probst A.J."/>
            <person name="Thomas B.C."/>
            <person name="Singh A."/>
            <person name="Wilkins M.J."/>
            <person name="Karaoz U."/>
            <person name="Brodie E.L."/>
            <person name="Williams K.H."/>
            <person name="Hubbard S.S."/>
            <person name="Banfield J.F."/>
        </authorList>
    </citation>
    <scope>NUCLEOTIDE SEQUENCE [LARGE SCALE GENOMIC DNA]</scope>
</reference>
<name>A0A1F7I6T8_9BACT</name>
<dbReference type="STRING" id="1802055.A3A74_08255"/>
<comment type="caution">
    <text evidence="1">The sequence shown here is derived from an EMBL/GenBank/DDBJ whole genome shotgun (WGS) entry which is preliminary data.</text>
</comment>